<evidence type="ECO:0000256" key="1">
    <source>
        <dbReference type="ARBA" id="ARBA00002907"/>
    </source>
</evidence>
<sequence length="1512" mass="170201">MITKNVSPSAGGPIADRICRAVIILEQNEENPLNAGGQSSETQKKRKTHSLERERQALNDLHFLLNGWEAFGRVPRHLLTNAVSALFQCLDHREQSLRFVADQTLDALFRKFFLKFQAEKVVAFLLSELNKRTNSARAICAALQKLSWTIGRAKAQRTNTFLTHLLNGIAICLQRPEESVHIAVEEHFPTIFAQIGPSFVATNHAEKADQLLAIALENIELKGAKNRAAVVAIVQLAKFVPSVFHESFCALSKIVFESDQREHKMRLVGSLNIFRMLWPHFMEHLTENSQPILQKLLSKVLRCICCDTNELLVSALELLRDCAQLAVQKCRPNSPSLFDFNPLTVLSDHKITSDLLLNFPFDLPNDGRSGKSAAETIERKTIGDDAESVFSVGTSKMSAWSSLADLGTVEVDTSPQMEFGIEDLNTALTRIGINIERGDEIGKNGDKTAERESADEEEDKFSVISAELFVDPLMNCFHQQKMQSVEEEKRENNAEKNSKTTIGQRQKKKTEEGTDQCEKNDTIQQQNEGTNDANAGQRWDGMLRELSENVPFDSDGLTFWLHSSLSVARRFLLSGHGNLYGDGEVRISHKILAMEFLANAAMVEPKLASPNCVVVHEDGHHQPISDLFNLAGHEDDNLAIAALKFAFNIGKWKLWKLASEQKLDSQQRHGTEERGRLAWLLKKTLHANRGPNRVKSVLRLCSQSLALFSCPFDDGQLLEAACECAISSGECDYFLVKNCRIEFLANIRWSRTLPKCRLRLQNVCLQLFLRHLFDNDPRVQTAARNAMPKLILNLHYGDTSMRLPFTFPHCFEEETHRQLPMLLGICSRQFPFKAQNSSAEHFLLANNLAHFLHSLLSVAFANFSECQFGFVTALATLVHHFPPTTSEFSSVWLTSDCEIGVPPHFSRGQMLPNGHKLLFLLLECAESSCCSLNELNSLLQLIASLFAGISEGFLLNNFEFDGHGTNFGIQFLGIRQNMSDESHSKQQHPLSLRNALLERIVLLLLRVFNLFYAVVAEERTLRTAKNASDAVSSAENAFSTFLSRQMFLGPSQEKKPQEKSDEIGIGTAAAHSPKVVNFSFLIGSGIKPSRPTSFTHSDTLNSLEPSLKAAYKAFIEQLNPNSFGRFLEPLESAISAFCTLLEVTNLTFVRTFLDELLLYQRMLIDFSPANSARLIHQLLKCIFNTNAQNLNGKAMRQNEIWEQHLIQSDGPLERHLFGPLNNFTVFTAFVLRTEFADAFVARLSGWILPNRLCQFPSENAQVLGELLHQFEPFISHLLKLYPLTNSTDTKKAILDCVCSLCLCNVSYELLDRNGKFHARILAQLKQLSPVDDVPLLPNILAFLCVLERINFTKFSEIESVMTELFDRFDDGNGAFILEAMRIVLLSVCFNLERKGKRPEENLQCLTSLKTLLTSQFSRTFCAFPIVSAQCWIILMNDLRQHRQSDECWTDASLELFSLFADFCSRHCAVPSASHWHSFANSLPMNASNSANWTRQMFLFTFLLGICSPTVFR</sequence>
<evidence type="ECO:0000313" key="8">
    <source>
        <dbReference type="EMBL" id="KAL3107850.1"/>
    </source>
</evidence>
<feature type="region of interest" description="Disordered" evidence="7">
    <location>
        <begin position="438"/>
        <end position="459"/>
    </location>
</feature>
<dbReference type="EMBL" id="JBICBT010000605">
    <property type="protein sequence ID" value="KAL3107850.1"/>
    <property type="molecule type" value="Genomic_DNA"/>
</dbReference>
<evidence type="ECO:0000256" key="5">
    <source>
        <dbReference type="ARBA" id="ARBA00022490"/>
    </source>
</evidence>
<evidence type="ECO:0000256" key="6">
    <source>
        <dbReference type="ARBA" id="ARBA00023242"/>
    </source>
</evidence>
<dbReference type="GO" id="GO:0005737">
    <property type="term" value="C:cytoplasm"/>
    <property type="evidence" value="ECO:0007669"/>
    <property type="project" value="UniProtKB-SubCell"/>
</dbReference>
<dbReference type="PANTHER" id="PTHR10170:SF10">
    <property type="entry name" value="HUNTINGTIN"/>
    <property type="match status" value="1"/>
</dbReference>
<proteinExistence type="inferred from homology"/>
<comment type="similarity">
    <text evidence="4">Belongs to the huntingtin family.</text>
</comment>
<dbReference type="GO" id="GO:0005634">
    <property type="term" value="C:nucleus"/>
    <property type="evidence" value="ECO:0007669"/>
    <property type="project" value="UniProtKB-SubCell"/>
</dbReference>
<feature type="compositionally biased region" description="Basic and acidic residues" evidence="7">
    <location>
        <begin position="509"/>
        <end position="521"/>
    </location>
</feature>
<protein>
    <submittedName>
        <fullName evidence="8">Uncharacterized protein</fullName>
    </submittedName>
</protein>
<dbReference type="InterPro" id="IPR024613">
    <property type="entry name" value="Huntingtin_N_HEAT_rpt-2"/>
</dbReference>
<evidence type="ECO:0000313" key="9">
    <source>
        <dbReference type="Proteomes" id="UP001620626"/>
    </source>
</evidence>
<comment type="function">
    <text evidence="1">May play a role in microtubule-mediated transport or vesicle function.</text>
</comment>
<gene>
    <name evidence="8" type="ORF">niasHT_017082</name>
</gene>
<reference evidence="8 9" key="1">
    <citation type="submission" date="2024-10" db="EMBL/GenBank/DDBJ databases">
        <authorList>
            <person name="Kim D."/>
        </authorList>
    </citation>
    <scope>NUCLEOTIDE SEQUENCE [LARGE SCALE GENOMIC DNA]</scope>
    <source>
        <strain evidence="8">BH-2024</strain>
    </source>
</reference>
<dbReference type="InterPro" id="IPR016024">
    <property type="entry name" value="ARM-type_fold"/>
</dbReference>
<feature type="compositionally biased region" description="Basic and acidic residues" evidence="7">
    <location>
        <begin position="438"/>
        <end position="452"/>
    </location>
</feature>
<feature type="region of interest" description="Disordered" evidence="7">
    <location>
        <begin position="32"/>
        <end position="51"/>
    </location>
</feature>
<evidence type="ECO:0000256" key="2">
    <source>
        <dbReference type="ARBA" id="ARBA00004123"/>
    </source>
</evidence>
<evidence type="ECO:0000256" key="3">
    <source>
        <dbReference type="ARBA" id="ARBA00004496"/>
    </source>
</evidence>
<comment type="caution">
    <text evidence="8">The sequence shown here is derived from an EMBL/GenBank/DDBJ whole genome shotgun (WGS) entry which is preliminary data.</text>
</comment>
<evidence type="ECO:0000256" key="4">
    <source>
        <dbReference type="ARBA" id="ARBA00007153"/>
    </source>
</evidence>
<accession>A0ABD2KY13</accession>
<keyword evidence="5" id="KW-0963">Cytoplasm</keyword>
<dbReference type="Pfam" id="PF12372">
    <property type="entry name" value="Htt_N-HEAT"/>
    <property type="match status" value="1"/>
</dbReference>
<comment type="subcellular location">
    <subcellularLocation>
        <location evidence="3">Cytoplasm</location>
    </subcellularLocation>
    <subcellularLocation>
        <location evidence="2">Nucleus</location>
    </subcellularLocation>
</comment>
<dbReference type="Pfam" id="PF20926">
    <property type="entry name" value="Htt_N-HEAT_1"/>
    <property type="match status" value="1"/>
</dbReference>
<keyword evidence="9" id="KW-1185">Reference proteome</keyword>
<feature type="compositionally biased region" description="Basic and acidic residues" evidence="7">
    <location>
        <begin position="484"/>
        <end position="498"/>
    </location>
</feature>
<evidence type="ECO:0000256" key="7">
    <source>
        <dbReference type="SAM" id="MobiDB-lite"/>
    </source>
</evidence>
<dbReference type="InterPro" id="IPR028426">
    <property type="entry name" value="Huntingtin_fam"/>
</dbReference>
<feature type="compositionally biased region" description="Polar residues" evidence="7">
    <location>
        <begin position="522"/>
        <end position="534"/>
    </location>
</feature>
<dbReference type="Proteomes" id="UP001620626">
    <property type="component" value="Unassembled WGS sequence"/>
</dbReference>
<organism evidence="8 9">
    <name type="scientific">Heterodera trifolii</name>
    <dbReference type="NCBI Taxonomy" id="157864"/>
    <lineage>
        <taxon>Eukaryota</taxon>
        <taxon>Metazoa</taxon>
        <taxon>Ecdysozoa</taxon>
        <taxon>Nematoda</taxon>
        <taxon>Chromadorea</taxon>
        <taxon>Rhabditida</taxon>
        <taxon>Tylenchina</taxon>
        <taxon>Tylenchomorpha</taxon>
        <taxon>Tylenchoidea</taxon>
        <taxon>Heteroderidae</taxon>
        <taxon>Heteroderinae</taxon>
        <taxon>Heterodera</taxon>
    </lineage>
</organism>
<keyword evidence="6" id="KW-0539">Nucleus</keyword>
<dbReference type="PANTHER" id="PTHR10170">
    <property type="entry name" value="HUNTINGTON DISEASE PROTEIN"/>
    <property type="match status" value="1"/>
</dbReference>
<name>A0ABD2KY13_9BILA</name>
<dbReference type="InterPro" id="IPR011989">
    <property type="entry name" value="ARM-like"/>
</dbReference>
<dbReference type="SUPFAM" id="SSF48371">
    <property type="entry name" value="ARM repeat"/>
    <property type="match status" value="1"/>
</dbReference>
<dbReference type="Gene3D" id="1.25.10.10">
    <property type="entry name" value="Leucine-rich Repeat Variant"/>
    <property type="match status" value="1"/>
</dbReference>
<dbReference type="InterPro" id="IPR048411">
    <property type="entry name" value="Htt_N_HEAT_rpt-1"/>
</dbReference>
<feature type="region of interest" description="Disordered" evidence="7">
    <location>
        <begin position="482"/>
        <end position="536"/>
    </location>
</feature>